<protein>
    <submittedName>
        <fullName evidence="1">Uncharacterized protein</fullName>
    </submittedName>
</protein>
<dbReference type="AlphaFoldDB" id="A0AAJ4RCD7"/>
<reference evidence="1 2" key="1">
    <citation type="submission" date="2018-11" db="EMBL/GenBank/DDBJ databases">
        <title>Genomic Encyclopedia of Type Strains, Phase IV (KMG-IV): sequencing the most valuable type-strain genomes for metagenomic binning, comparative biology and taxonomic classification.</title>
        <authorList>
            <person name="Goeker M."/>
        </authorList>
    </citation>
    <scope>NUCLEOTIDE SEQUENCE [LARGE SCALE GENOMIC DNA]</scope>
    <source>
        <strain evidence="1 2">DSM 27783</strain>
    </source>
</reference>
<dbReference type="EMBL" id="RJVK01000003">
    <property type="protein sequence ID" value="ROR39534.1"/>
    <property type="molecule type" value="Genomic_DNA"/>
</dbReference>
<gene>
    <name evidence="1" type="ORF">EDC58_1474</name>
</gene>
<evidence type="ECO:0000313" key="2">
    <source>
        <dbReference type="Proteomes" id="UP000272781"/>
    </source>
</evidence>
<dbReference type="Proteomes" id="UP000272781">
    <property type="component" value="Unassembled WGS sequence"/>
</dbReference>
<accession>A0AAJ4RCD7</accession>
<name>A0AAJ4RCD7_9BACT</name>
<proteinExistence type="predicted"/>
<sequence>MDPSGEFLQYVIIGLGTAWGIYEFYQKVKVYFDFAKNTSNNFSGKQKEEKNCSAIKDLIKRYECYDKVRKKYLYKQINDTCTFGKEVTPDIKTLRYK</sequence>
<dbReference type="RefSeq" id="WP_235823198.1">
    <property type="nucleotide sequence ID" value="NZ_CP027432.2"/>
</dbReference>
<evidence type="ECO:0000313" key="1">
    <source>
        <dbReference type="EMBL" id="ROR39534.1"/>
    </source>
</evidence>
<comment type="caution">
    <text evidence="1">The sequence shown here is derived from an EMBL/GenBank/DDBJ whole genome shotgun (WGS) entry which is preliminary data.</text>
</comment>
<organism evidence="1 2">
    <name type="scientific">Caminibacter pacificus</name>
    <dbReference type="NCBI Taxonomy" id="1424653"/>
    <lineage>
        <taxon>Bacteria</taxon>
        <taxon>Pseudomonadati</taxon>
        <taxon>Campylobacterota</taxon>
        <taxon>Epsilonproteobacteria</taxon>
        <taxon>Nautiliales</taxon>
        <taxon>Nautiliaceae</taxon>
        <taxon>Caminibacter</taxon>
    </lineage>
</organism>